<comment type="caution">
    <text evidence="1">The sequence shown here is derived from an EMBL/GenBank/DDBJ whole genome shotgun (WGS) entry which is preliminary data.</text>
</comment>
<organism evidence="1 2">
    <name type="scientific">Lysinibacillus sphaericus OT4b.31</name>
    <dbReference type="NCBI Taxonomy" id="1285586"/>
    <lineage>
        <taxon>Bacteria</taxon>
        <taxon>Bacillati</taxon>
        <taxon>Bacillota</taxon>
        <taxon>Bacilli</taxon>
        <taxon>Bacillales</taxon>
        <taxon>Bacillaceae</taxon>
        <taxon>Lysinibacillus</taxon>
    </lineage>
</organism>
<dbReference type="InterPro" id="IPR018672">
    <property type="entry name" value="DUF2140"/>
</dbReference>
<gene>
    <name evidence="1" type="ORF">H131_11458</name>
</gene>
<dbReference type="PATRIC" id="fig|1285586.5.peg.2327"/>
<evidence type="ECO:0000313" key="2">
    <source>
        <dbReference type="Proteomes" id="UP000013911"/>
    </source>
</evidence>
<evidence type="ECO:0000313" key="1">
    <source>
        <dbReference type="EMBL" id="EON72753.1"/>
    </source>
</evidence>
<dbReference type="AlphaFoldDB" id="R7ZF93"/>
<evidence type="ECO:0008006" key="3">
    <source>
        <dbReference type="Google" id="ProtNLM"/>
    </source>
</evidence>
<reference evidence="1 2" key="1">
    <citation type="submission" date="2013-04" db="EMBL/GenBank/DDBJ databases">
        <title>Draft genome of the heavy metal tolerant bacterium Lysinibacillus sphaericus strain OT4b.31.</title>
        <authorList>
            <person name="Pena-Montenegro T.D."/>
            <person name="Dussan J."/>
        </authorList>
    </citation>
    <scope>NUCLEOTIDE SEQUENCE [LARGE SCALE GENOMIC DNA]</scope>
    <source>
        <strain evidence="1 2">OT4b.31</strain>
    </source>
</reference>
<dbReference type="EMBL" id="AQPX01000017">
    <property type="protein sequence ID" value="EON72753.1"/>
    <property type="molecule type" value="Genomic_DNA"/>
</dbReference>
<accession>R7ZF93</accession>
<dbReference type="OrthoDB" id="2412610at2"/>
<protein>
    <recommendedName>
        <fullName evidence="3">YpmS</fullName>
    </recommendedName>
</protein>
<name>R7ZF93_LYSSH</name>
<sequence length="192" mass="21448">MNKWKFAFFALAGTVLFAILLVVYLATKPVDGVNLAKSSESEEVKGNVLVVQTTTKEFESISKKYLKDTAKGSPLPIDFTIGDDIQLKSKLTVFYTEIPITMNFEPIVDKKGNIILKQTEMNVGLLNIPPETTMKIMRDSVEFPSWITVDPNRAEIYIDLSRVNIASGSRVRAKELDLPNDKILLEIIVPGQ</sequence>
<dbReference type="Pfam" id="PF09911">
    <property type="entry name" value="DUF2140"/>
    <property type="match status" value="1"/>
</dbReference>
<dbReference type="Proteomes" id="UP000013911">
    <property type="component" value="Unassembled WGS sequence"/>
</dbReference>
<dbReference type="HOGENOM" id="CLU_098230_0_1_9"/>
<dbReference type="eggNOG" id="COG4698">
    <property type="taxonomic scope" value="Bacteria"/>
</dbReference>
<proteinExistence type="predicted"/>
<dbReference type="RefSeq" id="WP_010859237.1">
    <property type="nucleotide sequence ID" value="NZ_KB933398.1"/>
</dbReference>